<reference evidence="3 4" key="1">
    <citation type="journal article" date="2013" name="Antonie Van Leeuwenhoek">
        <title>Halomonas zhaodongensis sp. nov., a slightly halophilic bacterium isolated from saline-alkaline soils in Zhaodong, China.</title>
        <authorList>
            <person name="Jiang J."/>
            <person name="Pan Y."/>
            <person name="Meng L."/>
            <person name="Hu S."/>
            <person name="Zhang X."/>
            <person name="Hu B."/>
            <person name="Meng J."/>
            <person name="Li C."/>
            <person name="Huang H."/>
            <person name="Wang K."/>
            <person name="Su T."/>
        </authorList>
    </citation>
    <scope>NUCLEOTIDE SEQUENCE [LARGE SCALE GENOMIC DNA]</scope>
    <source>
        <strain evidence="3 4">NEAU-ST10-25</strain>
    </source>
</reference>
<keyword evidence="2" id="KW-0732">Signal</keyword>
<feature type="region of interest" description="Disordered" evidence="1">
    <location>
        <begin position="29"/>
        <end position="142"/>
    </location>
</feature>
<gene>
    <name evidence="3" type="ORF">HZS79_10405</name>
</gene>
<proteinExistence type="predicted"/>
<dbReference type="RefSeq" id="WP_179927825.1">
    <property type="nucleotide sequence ID" value="NZ_JACCDD010000005.1"/>
</dbReference>
<comment type="caution">
    <text evidence="3">The sequence shown here is derived from an EMBL/GenBank/DDBJ whole genome shotgun (WGS) entry which is preliminary data.</text>
</comment>
<feature type="chain" id="PRO_5046285676" evidence="2">
    <location>
        <begin position="31"/>
        <end position="142"/>
    </location>
</feature>
<name>A0ABX2SV75_VREZH</name>
<dbReference type="PROSITE" id="PS51257">
    <property type="entry name" value="PROKAR_LIPOPROTEIN"/>
    <property type="match status" value="1"/>
</dbReference>
<evidence type="ECO:0000256" key="2">
    <source>
        <dbReference type="SAM" id="SignalP"/>
    </source>
</evidence>
<evidence type="ECO:0000313" key="4">
    <source>
        <dbReference type="Proteomes" id="UP000528918"/>
    </source>
</evidence>
<feature type="signal peptide" evidence="2">
    <location>
        <begin position="1"/>
        <end position="30"/>
    </location>
</feature>
<evidence type="ECO:0000256" key="1">
    <source>
        <dbReference type="SAM" id="MobiDB-lite"/>
    </source>
</evidence>
<evidence type="ECO:0000313" key="3">
    <source>
        <dbReference type="EMBL" id="NYS45354.1"/>
    </source>
</evidence>
<accession>A0ABX2SV75</accession>
<keyword evidence="4" id="KW-1185">Reference proteome</keyword>
<protein>
    <submittedName>
        <fullName evidence="3">Uncharacterized protein</fullName>
    </submittedName>
</protein>
<dbReference type="EMBL" id="JACCDD010000005">
    <property type="protein sequence ID" value="NYS45354.1"/>
    <property type="molecule type" value="Genomic_DNA"/>
</dbReference>
<dbReference type="Proteomes" id="UP000528918">
    <property type="component" value="Unassembled WGS sequence"/>
</dbReference>
<feature type="compositionally biased region" description="Low complexity" evidence="1">
    <location>
        <begin position="74"/>
        <end position="91"/>
    </location>
</feature>
<feature type="compositionally biased region" description="Acidic residues" evidence="1">
    <location>
        <begin position="130"/>
        <end position="142"/>
    </location>
</feature>
<organism evidence="3 4">
    <name type="scientific">Vreelandella zhaodongensis</name>
    <name type="common">Halomonas zhaodongensis</name>
    <dbReference type="NCBI Taxonomy" id="1176240"/>
    <lineage>
        <taxon>Bacteria</taxon>
        <taxon>Pseudomonadati</taxon>
        <taxon>Pseudomonadota</taxon>
        <taxon>Gammaproteobacteria</taxon>
        <taxon>Oceanospirillales</taxon>
        <taxon>Halomonadaceae</taxon>
        <taxon>Vreelandella</taxon>
    </lineage>
</organism>
<sequence>MDKQSRDVSKRPRVLTLCMLAAAVGTLALAGCGNGNDDMPPAEQPETMEQDATSTTGQMPEAEDNGMMDPPSDPAMTNDPAMADDPAMSDPGLGDEAAASQEPVPGETQDAMNPDEEPGFGNGTDPMPGADEEDDEEMNIGQ</sequence>